<reference evidence="1" key="1">
    <citation type="submission" date="2020-05" db="EMBL/GenBank/DDBJ databases">
        <authorList>
            <person name="Chiriac C."/>
            <person name="Salcher M."/>
            <person name="Ghai R."/>
            <person name="Kavagutti S V."/>
        </authorList>
    </citation>
    <scope>NUCLEOTIDE SEQUENCE</scope>
</reference>
<proteinExistence type="predicted"/>
<name>A0A6J6ZI44_9ZZZZ</name>
<evidence type="ECO:0000313" key="1">
    <source>
        <dbReference type="EMBL" id="CAB4821451.1"/>
    </source>
</evidence>
<dbReference type="InterPro" id="IPR025447">
    <property type="entry name" value="DUF4192"/>
</dbReference>
<organism evidence="1">
    <name type="scientific">freshwater metagenome</name>
    <dbReference type="NCBI Taxonomy" id="449393"/>
    <lineage>
        <taxon>unclassified sequences</taxon>
        <taxon>metagenomes</taxon>
        <taxon>ecological metagenomes</taxon>
    </lineage>
</organism>
<dbReference type="Pfam" id="PF13830">
    <property type="entry name" value="DUF4192"/>
    <property type="match status" value="1"/>
</dbReference>
<protein>
    <submittedName>
        <fullName evidence="1">Unannotated protein</fullName>
    </submittedName>
</protein>
<accession>A0A6J6ZI44</accession>
<sequence length="370" mass="39746">MTTNSLSRTTQDSILSLRSPDAVIAAVPYLLGFMPSESLVIIWLSSDQVRLTQRVDLPSDDLSVSLKEYCEAVARTAQNVIADEVIICVFSDEFLGGSLPFAPLITTLMVVMHGVHIGVVDALLISSSAESGKTEWTQRWWSYLSTDDLVSRAGQSLDKHTALLVQSRFSFEGVAVLPGRADLELVFAADLDAGVRITKLIDEQNRQIVNLAAGIKSSGITDTATTLAHWRDESIEAVLHIVLEADGTGEVCDSDIARVIFCLSDIRVRDTLLWHLVKKDERVAALAVLTSALRAAPVGVVAPIATCTSICSWLTGDGARALVALERSQADDPEYSLAQLVAQGLAAGLPPSTWAAAMTGVTEEQCRTGR</sequence>
<dbReference type="AlphaFoldDB" id="A0A6J6ZI44"/>
<dbReference type="EMBL" id="CAFABK010000004">
    <property type="protein sequence ID" value="CAB4821451.1"/>
    <property type="molecule type" value="Genomic_DNA"/>
</dbReference>
<gene>
    <name evidence="1" type="ORF">UFOPK3204_00179</name>
</gene>